<evidence type="ECO:0000313" key="3">
    <source>
        <dbReference type="Proteomes" id="UP001271007"/>
    </source>
</evidence>
<dbReference type="EMBL" id="JAWDJX010000002">
    <property type="protein sequence ID" value="KAK3058189.1"/>
    <property type="molecule type" value="Genomic_DNA"/>
</dbReference>
<keyword evidence="3" id="KW-1185">Reference proteome</keyword>
<reference evidence="2" key="1">
    <citation type="submission" date="2023-04" db="EMBL/GenBank/DDBJ databases">
        <title>Black Yeasts Isolated from many extreme environments.</title>
        <authorList>
            <person name="Coleine C."/>
            <person name="Stajich J.E."/>
            <person name="Selbmann L."/>
        </authorList>
    </citation>
    <scope>NUCLEOTIDE SEQUENCE</scope>
    <source>
        <strain evidence="2">CCFEE 5312</strain>
    </source>
</reference>
<evidence type="ECO:0000313" key="2">
    <source>
        <dbReference type="EMBL" id="KAK3058189.1"/>
    </source>
</evidence>
<dbReference type="AlphaFoldDB" id="A0AAJ0LWQ7"/>
<evidence type="ECO:0000256" key="1">
    <source>
        <dbReference type="SAM" id="MobiDB-lite"/>
    </source>
</evidence>
<feature type="compositionally biased region" description="Low complexity" evidence="1">
    <location>
        <begin position="185"/>
        <end position="196"/>
    </location>
</feature>
<protein>
    <submittedName>
        <fullName evidence="2">Uncharacterized protein</fullName>
    </submittedName>
</protein>
<feature type="region of interest" description="Disordered" evidence="1">
    <location>
        <begin position="745"/>
        <end position="768"/>
    </location>
</feature>
<feature type="compositionally biased region" description="Basic and acidic residues" evidence="1">
    <location>
        <begin position="520"/>
        <end position="534"/>
    </location>
</feature>
<accession>A0AAJ0LWQ7</accession>
<dbReference type="Proteomes" id="UP001271007">
    <property type="component" value="Unassembled WGS sequence"/>
</dbReference>
<organism evidence="2 3">
    <name type="scientific">Extremus antarcticus</name>
    <dbReference type="NCBI Taxonomy" id="702011"/>
    <lineage>
        <taxon>Eukaryota</taxon>
        <taxon>Fungi</taxon>
        <taxon>Dikarya</taxon>
        <taxon>Ascomycota</taxon>
        <taxon>Pezizomycotina</taxon>
        <taxon>Dothideomycetes</taxon>
        <taxon>Dothideomycetidae</taxon>
        <taxon>Mycosphaerellales</taxon>
        <taxon>Extremaceae</taxon>
        <taxon>Extremus</taxon>
    </lineage>
</organism>
<feature type="compositionally biased region" description="Low complexity" evidence="1">
    <location>
        <begin position="69"/>
        <end position="90"/>
    </location>
</feature>
<feature type="compositionally biased region" description="Basic and acidic residues" evidence="1">
    <location>
        <begin position="91"/>
        <end position="102"/>
    </location>
</feature>
<sequence length="768" mass="84191">MAPRKIIVPMPPKAAASKADVDRPTALALDQAEADARVAPPLSWDEQVAEEEDQRQKKSPAAPVPPKQAPARPMVNAGQAAGQATAAPKKAAPDRWADRAAEVKPAPAKVEPETFWTNTVSWTAPAREYPSAYFTQADYDASMQRQRAALVRAARMPEPRVRPEPPPGSGSSSTQKRRDAKKRQQQAAQERQMQQAAEERQMQQDAEERQSRQSGPARQRELNAPRREGPQTTPATPARGRDLDSSWREVARNAPARDRNLDAPWRDVLQTAPAKQDQATTQTSTYAVSQDDDVSDDEFNAEEVKDFLARSHGVYNVYKPEMPPQTALEATREEEDNALRRVNFWRQLTEEMQRLTADPTAEGREIVIEGLDHVASLGGIETEMVSVGTQMGLLVDPAKTVHVSTGSLMTSTDDPSITFKTRMVTVGTQTITVEPEVTRMVTVGTQTTNVEPEATRMVTVGTQTSTMEPEASASVAEQAAKKSSSAKKKKKKKSAKGNQPPVEDEPEPEADEDPSTMEELSAKGKEPADEEASRSAETPSSPEPQKSQRMLEAEMINAEVATYWIVKHLVNLMTTATHTITAYLEVAQMTLSIIDVHKKPATSRGGHELPIKEQQGNDLILNYLISFETTVALIQDSVSVLEGFPCHIKYWEARPGYRALMRAASELLRDPIGGVMSVPAEGPVDYPDLPTLKDVHAAARRVTALGRKDPTLGLRGWKEAVEETDGDVELPPIHNWAGFGRLFPDELTDPAKQGGSSTTKSKGKEAVR</sequence>
<feature type="compositionally biased region" description="Acidic residues" evidence="1">
    <location>
        <begin position="502"/>
        <end position="516"/>
    </location>
</feature>
<proteinExistence type="predicted"/>
<comment type="caution">
    <text evidence="2">The sequence shown here is derived from an EMBL/GenBank/DDBJ whole genome shotgun (WGS) entry which is preliminary data.</text>
</comment>
<feature type="region of interest" description="Disordered" evidence="1">
    <location>
        <begin position="463"/>
        <end position="548"/>
    </location>
</feature>
<feature type="region of interest" description="Disordered" evidence="1">
    <location>
        <begin position="1"/>
        <end position="109"/>
    </location>
</feature>
<feature type="compositionally biased region" description="Low complexity" evidence="1">
    <location>
        <begin position="145"/>
        <end position="154"/>
    </location>
</feature>
<feature type="region of interest" description="Disordered" evidence="1">
    <location>
        <begin position="145"/>
        <end position="246"/>
    </location>
</feature>
<feature type="compositionally biased region" description="Polar residues" evidence="1">
    <location>
        <begin position="535"/>
        <end position="548"/>
    </location>
</feature>
<feature type="compositionally biased region" description="Low complexity" evidence="1">
    <location>
        <begin position="471"/>
        <end position="483"/>
    </location>
</feature>
<feature type="compositionally biased region" description="Polar residues" evidence="1">
    <location>
        <begin position="277"/>
        <end position="288"/>
    </location>
</feature>
<feature type="compositionally biased region" description="Basic residues" evidence="1">
    <location>
        <begin position="484"/>
        <end position="495"/>
    </location>
</feature>
<feature type="region of interest" description="Disordered" evidence="1">
    <location>
        <begin position="271"/>
        <end position="294"/>
    </location>
</feature>
<feature type="compositionally biased region" description="Basic and acidic residues" evidence="1">
    <location>
        <begin position="218"/>
        <end position="229"/>
    </location>
</feature>
<gene>
    <name evidence="2" type="ORF">LTR09_001267</name>
</gene>
<feature type="compositionally biased region" description="Basic and acidic residues" evidence="1">
    <location>
        <begin position="197"/>
        <end position="211"/>
    </location>
</feature>
<name>A0AAJ0LWQ7_9PEZI</name>